<name>A0ABV8QMI5_9BACT</name>
<keyword evidence="2" id="KW-1185">Reference proteome</keyword>
<evidence type="ECO:0000313" key="1">
    <source>
        <dbReference type="EMBL" id="MFC4261515.1"/>
    </source>
</evidence>
<organism evidence="1 2">
    <name type="scientific">Ferruginibacter yonginensis</name>
    <dbReference type="NCBI Taxonomy" id="1310416"/>
    <lineage>
        <taxon>Bacteria</taxon>
        <taxon>Pseudomonadati</taxon>
        <taxon>Bacteroidota</taxon>
        <taxon>Chitinophagia</taxon>
        <taxon>Chitinophagales</taxon>
        <taxon>Chitinophagaceae</taxon>
        <taxon>Ferruginibacter</taxon>
    </lineage>
</organism>
<proteinExistence type="predicted"/>
<dbReference type="Proteomes" id="UP001595907">
    <property type="component" value="Unassembled WGS sequence"/>
</dbReference>
<sequence length="86" mass="9333">MSACNFTIPFTKSATEILEKAKKTVESQGGTFEGDTTKGNFDVSIFGNTIKGSYTVNGAELNIDIIDKPFLVPCNMIESYLSSQLN</sequence>
<dbReference type="EMBL" id="JBHSCZ010000001">
    <property type="protein sequence ID" value="MFC4261515.1"/>
    <property type="molecule type" value="Genomic_DNA"/>
</dbReference>
<reference evidence="2" key="1">
    <citation type="journal article" date="2019" name="Int. J. Syst. Evol. Microbiol.">
        <title>The Global Catalogue of Microorganisms (GCM) 10K type strain sequencing project: providing services to taxonomists for standard genome sequencing and annotation.</title>
        <authorList>
            <consortium name="The Broad Institute Genomics Platform"/>
            <consortium name="The Broad Institute Genome Sequencing Center for Infectious Disease"/>
            <person name="Wu L."/>
            <person name="Ma J."/>
        </authorList>
    </citation>
    <scope>NUCLEOTIDE SEQUENCE [LARGE SCALE GENOMIC DNA]</scope>
    <source>
        <strain evidence="2">CECT 8289</strain>
    </source>
</reference>
<protein>
    <submittedName>
        <fullName evidence="1">Uncharacterized protein</fullName>
    </submittedName>
</protein>
<accession>A0ABV8QMI5</accession>
<dbReference type="RefSeq" id="WP_379706003.1">
    <property type="nucleotide sequence ID" value="NZ_JBHSCZ010000001.1"/>
</dbReference>
<gene>
    <name evidence="1" type="ORF">ACFOWM_01375</name>
</gene>
<evidence type="ECO:0000313" key="2">
    <source>
        <dbReference type="Proteomes" id="UP001595907"/>
    </source>
</evidence>
<comment type="caution">
    <text evidence="1">The sequence shown here is derived from an EMBL/GenBank/DDBJ whole genome shotgun (WGS) entry which is preliminary data.</text>
</comment>